<dbReference type="PANTHER" id="PTHR23099">
    <property type="entry name" value="TRANSCRIPTIONAL REGULATOR"/>
    <property type="match status" value="1"/>
</dbReference>
<dbReference type="GO" id="GO:0006950">
    <property type="term" value="P:response to stress"/>
    <property type="evidence" value="ECO:0007669"/>
    <property type="project" value="UniProtKB-ARBA"/>
</dbReference>
<dbReference type="InterPro" id="IPR036910">
    <property type="entry name" value="HMG_box_dom_sf"/>
</dbReference>
<comment type="caution">
    <text evidence="3">The sequence shown here is derived from an EMBL/GenBank/DDBJ whole genome shotgun (WGS) entry which is preliminary data.</text>
</comment>
<feature type="region of interest" description="Disordered" evidence="1">
    <location>
        <begin position="1"/>
        <end position="100"/>
    </location>
</feature>
<feature type="compositionally biased region" description="Basic and acidic residues" evidence="1">
    <location>
        <begin position="32"/>
        <end position="43"/>
    </location>
</feature>
<gene>
    <name evidence="3" type="ORF">Rt10032_c07g3062</name>
</gene>
<feature type="region of interest" description="Disordered" evidence="1">
    <location>
        <begin position="362"/>
        <end position="405"/>
    </location>
</feature>
<accession>A0A511KGK0</accession>
<dbReference type="GO" id="GO:0005634">
    <property type="term" value="C:nucleus"/>
    <property type="evidence" value="ECO:0007669"/>
    <property type="project" value="TreeGrafter"/>
</dbReference>
<dbReference type="PANTHER" id="PTHR23099:SF0">
    <property type="entry name" value="GERM CELL NUCLEAR ACIDIC PROTEIN"/>
    <property type="match status" value="1"/>
</dbReference>
<dbReference type="InterPro" id="IPR006640">
    <property type="entry name" value="SprT-like_domain"/>
</dbReference>
<evidence type="ECO:0000259" key="2">
    <source>
        <dbReference type="SMART" id="SM00731"/>
    </source>
</evidence>
<reference evidence="3 4" key="1">
    <citation type="submission" date="2019-07" db="EMBL/GenBank/DDBJ databases">
        <title>Rhodotorula toruloides NBRC10032 genome sequencing.</title>
        <authorList>
            <person name="Shida Y."/>
            <person name="Takaku H."/>
            <person name="Ogasawara W."/>
            <person name="Mori K."/>
        </authorList>
    </citation>
    <scope>NUCLEOTIDE SEQUENCE [LARGE SCALE GENOMIC DNA]</scope>
    <source>
        <strain evidence="3 4">NBRC10032</strain>
    </source>
</reference>
<evidence type="ECO:0000256" key="1">
    <source>
        <dbReference type="SAM" id="MobiDB-lite"/>
    </source>
</evidence>
<dbReference type="SMART" id="SM00731">
    <property type="entry name" value="SprT"/>
    <property type="match status" value="1"/>
</dbReference>
<dbReference type="SUPFAM" id="SSF47095">
    <property type="entry name" value="HMG-box"/>
    <property type="match status" value="1"/>
</dbReference>
<feature type="domain" description="SprT-like" evidence="2">
    <location>
        <begin position="129"/>
        <end position="291"/>
    </location>
</feature>
<name>A0A511KGK0_RHOTO</name>
<evidence type="ECO:0000313" key="4">
    <source>
        <dbReference type="Proteomes" id="UP000321518"/>
    </source>
</evidence>
<proteinExistence type="predicted"/>
<dbReference type="Pfam" id="PF10263">
    <property type="entry name" value="SprT-like"/>
    <property type="match status" value="1"/>
</dbReference>
<feature type="compositionally biased region" description="Low complexity" evidence="1">
    <location>
        <begin position="51"/>
        <end position="61"/>
    </location>
</feature>
<dbReference type="Proteomes" id="UP000321518">
    <property type="component" value="Unassembled WGS sequence"/>
</dbReference>
<dbReference type="AlphaFoldDB" id="A0A511KGK0"/>
<dbReference type="OrthoDB" id="20772at2759"/>
<dbReference type="EMBL" id="BJWK01000007">
    <property type="protein sequence ID" value="GEM09045.1"/>
    <property type="molecule type" value="Genomic_DNA"/>
</dbReference>
<organism evidence="3 4">
    <name type="scientific">Rhodotorula toruloides</name>
    <name type="common">Yeast</name>
    <name type="synonym">Rhodosporidium toruloides</name>
    <dbReference type="NCBI Taxonomy" id="5286"/>
    <lineage>
        <taxon>Eukaryota</taxon>
        <taxon>Fungi</taxon>
        <taxon>Dikarya</taxon>
        <taxon>Basidiomycota</taxon>
        <taxon>Pucciniomycotina</taxon>
        <taxon>Microbotryomycetes</taxon>
        <taxon>Sporidiobolales</taxon>
        <taxon>Sporidiobolaceae</taxon>
        <taxon>Rhodotorula</taxon>
    </lineage>
</organism>
<sequence length="405" mass="44272">MLGLRDAQARGSNLRVEIDLKGESSEEDTASPDEKGTKGHDDDAFLPSPPLRRISTSTPSSRPAPPSIPHTPSVRPKAPRLPSQLLPPRTPSSISSVPRLLPKDRQTLPLLLIRELDRSVFRKRWDGLRCLDKKGEEGRGKGLPEGVEVVWSKRLLKTAGRATWKRSRSTTTPGSPEKTTTHQALVELSVKVTDTDAKLKHTLAHELCHLAAWAIDGEMKPPHGPAFKTWAKRVMLVRPDIEVTTTHAYEIVYKYRWQCTRATCGKIFGRHSNSINPSTHGCPCGSRIVPIDKDGNIKSGHGAVASVGGTAGAETPRTERKKSKWVEFLQAQSPLIRRENPSLPQSEVFKLAAERWKAVKADAATISVPATPSKKSGRSAGVVLDPDSDEEGEGDLGKSLGRLEL</sequence>
<evidence type="ECO:0000313" key="3">
    <source>
        <dbReference type="EMBL" id="GEM09045.1"/>
    </source>
</evidence>
<protein>
    <submittedName>
        <fullName evidence="3">SprT-like domain containing protein</fullName>
    </submittedName>
</protein>